<dbReference type="GO" id="GO:0006511">
    <property type="term" value="P:ubiquitin-dependent protein catabolic process"/>
    <property type="evidence" value="ECO:0007669"/>
    <property type="project" value="InterPro"/>
</dbReference>
<keyword evidence="4" id="KW-1185">Reference proteome</keyword>
<dbReference type="SUPFAM" id="SSF74788">
    <property type="entry name" value="Cullin repeat-like"/>
    <property type="match status" value="1"/>
</dbReference>
<evidence type="ECO:0000259" key="2">
    <source>
        <dbReference type="Pfam" id="PF00888"/>
    </source>
</evidence>
<dbReference type="InterPro" id="IPR001373">
    <property type="entry name" value="Cullin_N"/>
</dbReference>
<dbReference type="Pfam" id="PF00888">
    <property type="entry name" value="Cullin"/>
    <property type="match status" value="1"/>
</dbReference>
<feature type="non-terminal residue" evidence="3">
    <location>
        <position position="155"/>
    </location>
</feature>
<organism evidence="3 4">
    <name type="scientific">Larinioides sclopetarius</name>
    <dbReference type="NCBI Taxonomy" id="280406"/>
    <lineage>
        <taxon>Eukaryota</taxon>
        <taxon>Metazoa</taxon>
        <taxon>Ecdysozoa</taxon>
        <taxon>Arthropoda</taxon>
        <taxon>Chelicerata</taxon>
        <taxon>Arachnida</taxon>
        <taxon>Araneae</taxon>
        <taxon>Araneomorphae</taxon>
        <taxon>Entelegynae</taxon>
        <taxon>Araneoidea</taxon>
        <taxon>Araneidae</taxon>
        <taxon>Larinioides</taxon>
    </lineage>
</organism>
<evidence type="ECO:0000256" key="1">
    <source>
        <dbReference type="ARBA" id="ARBA00006019"/>
    </source>
</evidence>
<sequence length="155" mass="18615">MEWNDRFNNVYVLCVAYPEPLVNKLYDVSKKHLHQYVQKLCNEIMSSDEELLVAYYKSWLEFSQGNQFLQWLYFYLKRFTQHIEKHKFSRYEWEEGVYASEDFKMETGELGLEIWKHIIIEPLQSKTVHLLLDGIRLDRHGVCPNQSVIHGIIQS</sequence>
<dbReference type="EMBL" id="CAXIEN010000300">
    <property type="protein sequence ID" value="CAL1292129.1"/>
    <property type="molecule type" value="Genomic_DNA"/>
</dbReference>
<comment type="caution">
    <text evidence="3">The sequence shown here is derived from an EMBL/GenBank/DDBJ whole genome shotgun (WGS) entry which is preliminary data.</text>
</comment>
<dbReference type="Proteomes" id="UP001497382">
    <property type="component" value="Unassembled WGS sequence"/>
</dbReference>
<dbReference type="Gene3D" id="1.20.1310.10">
    <property type="entry name" value="Cullin Repeats"/>
    <property type="match status" value="1"/>
</dbReference>
<proteinExistence type="inferred from homology"/>
<gene>
    <name evidence="3" type="ORF">LARSCL_LOCUS17493</name>
</gene>
<dbReference type="GO" id="GO:0031625">
    <property type="term" value="F:ubiquitin protein ligase binding"/>
    <property type="evidence" value="ECO:0007669"/>
    <property type="project" value="InterPro"/>
</dbReference>
<feature type="domain" description="Cullin N-terminal" evidence="2">
    <location>
        <begin position="2"/>
        <end position="155"/>
    </location>
</feature>
<evidence type="ECO:0000313" key="3">
    <source>
        <dbReference type="EMBL" id="CAL1292129.1"/>
    </source>
</evidence>
<evidence type="ECO:0000313" key="4">
    <source>
        <dbReference type="Proteomes" id="UP001497382"/>
    </source>
</evidence>
<dbReference type="InterPro" id="IPR016159">
    <property type="entry name" value="Cullin_repeat-like_dom_sf"/>
</dbReference>
<comment type="similarity">
    <text evidence="1">Belongs to the cullin family.</text>
</comment>
<protein>
    <recommendedName>
        <fullName evidence="2">Cullin N-terminal domain-containing protein</fullName>
    </recommendedName>
</protein>
<reference evidence="3 4" key="1">
    <citation type="submission" date="2024-04" db="EMBL/GenBank/DDBJ databases">
        <authorList>
            <person name="Rising A."/>
            <person name="Reimegard J."/>
            <person name="Sonavane S."/>
            <person name="Akerstrom W."/>
            <person name="Nylinder S."/>
            <person name="Hedman E."/>
            <person name="Kallberg Y."/>
        </authorList>
    </citation>
    <scope>NUCLEOTIDE SEQUENCE [LARGE SCALE GENOMIC DNA]</scope>
</reference>
<dbReference type="AlphaFoldDB" id="A0AAV2B9J4"/>
<name>A0AAV2B9J4_9ARAC</name>
<accession>A0AAV2B9J4</accession>